<protein>
    <recommendedName>
        <fullName evidence="1">Reverse transcriptase zinc-binding domain-containing protein</fullName>
    </recommendedName>
</protein>
<comment type="caution">
    <text evidence="2">The sequence shown here is derived from an EMBL/GenBank/DDBJ whole genome shotgun (WGS) entry which is preliminary data.</text>
</comment>
<evidence type="ECO:0000259" key="1">
    <source>
        <dbReference type="Pfam" id="PF13966"/>
    </source>
</evidence>
<proteinExistence type="predicted"/>
<dbReference type="Proteomes" id="UP000436088">
    <property type="component" value="Unassembled WGS sequence"/>
</dbReference>
<accession>A0A6A3ARH1</accession>
<evidence type="ECO:0000313" key="2">
    <source>
        <dbReference type="EMBL" id="KAE8706393.1"/>
    </source>
</evidence>
<dbReference type="PANTHER" id="PTHR47723">
    <property type="entry name" value="OS05G0353850 PROTEIN"/>
    <property type="match status" value="1"/>
</dbReference>
<evidence type="ECO:0000313" key="3">
    <source>
        <dbReference type="Proteomes" id="UP000436088"/>
    </source>
</evidence>
<sequence>MRAQQSKLYTVYFRTMAYSIGLACWGTFCGTGKDLSQSRQICFNLLTFCHHFSCYLAKYKLDKEAILPPFAYPRGTSWVWRGILSTFIGKGSGKSLHEFFQLHVGDGAGPISEFGLRNEAGWSWNIPLRRVVFDWERCQWEALMRLLASFVGSASRMDGVKRLAPFKVEAFVWRVLRRRVLVRVELGKRGVSMSDSRCTICLAFPKSVDHLFFSCAAVWRVWESFLSLWDIATALPIDPVCFIQAKYPSISFSAESLAADLKIAKDSTLINRSSLNSLVWIPPSIVFLKFNIDGSMRTDGSRGGIGGILRDSSGSVLASFSVPIGGVVVNWLRNPSSIPPEWEEMLRSMTESISKENFVAKNIPRIRNSEADQLEKLASGYPPG</sequence>
<dbReference type="InterPro" id="IPR053151">
    <property type="entry name" value="RNase_H-like"/>
</dbReference>
<dbReference type="Pfam" id="PF13966">
    <property type="entry name" value="zf-RVT"/>
    <property type="match status" value="1"/>
</dbReference>
<dbReference type="PANTHER" id="PTHR47723:SF22">
    <property type="entry name" value="RNASE H TYPE-1 DOMAIN-CONTAINING PROTEIN"/>
    <property type="match status" value="1"/>
</dbReference>
<reference evidence="2" key="1">
    <citation type="submission" date="2019-09" db="EMBL/GenBank/DDBJ databases">
        <title>Draft genome information of white flower Hibiscus syriacus.</title>
        <authorList>
            <person name="Kim Y.-M."/>
        </authorList>
    </citation>
    <scope>NUCLEOTIDE SEQUENCE [LARGE SCALE GENOMIC DNA]</scope>
    <source>
        <strain evidence="2">YM2019G1</strain>
    </source>
</reference>
<keyword evidence="3" id="KW-1185">Reference proteome</keyword>
<name>A0A6A3ARH1_HIBSY</name>
<feature type="domain" description="Reverse transcriptase zinc-binding" evidence="1">
    <location>
        <begin position="163"/>
        <end position="222"/>
    </location>
</feature>
<dbReference type="EMBL" id="VEPZ02000970">
    <property type="protein sequence ID" value="KAE8706393.1"/>
    <property type="molecule type" value="Genomic_DNA"/>
</dbReference>
<dbReference type="InterPro" id="IPR026960">
    <property type="entry name" value="RVT-Znf"/>
</dbReference>
<organism evidence="2 3">
    <name type="scientific">Hibiscus syriacus</name>
    <name type="common">Rose of Sharon</name>
    <dbReference type="NCBI Taxonomy" id="106335"/>
    <lineage>
        <taxon>Eukaryota</taxon>
        <taxon>Viridiplantae</taxon>
        <taxon>Streptophyta</taxon>
        <taxon>Embryophyta</taxon>
        <taxon>Tracheophyta</taxon>
        <taxon>Spermatophyta</taxon>
        <taxon>Magnoliopsida</taxon>
        <taxon>eudicotyledons</taxon>
        <taxon>Gunneridae</taxon>
        <taxon>Pentapetalae</taxon>
        <taxon>rosids</taxon>
        <taxon>malvids</taxon>
        <taxon>Malvales</taxon>
        <taxon>Malvaceae</taxon>
        <taxon>Malvoideae</taxon>
        <taxon>Hibiscus</taxon>
    </lineage>
</organism>
<gene>
    <name evidence="2" type="ORF">F3Y22_tig00110393pilonHSYRG00075</name>
</gene>
<dbReference type="AlphaFoldDB" id="A0A6A3ARH1"/>